<name>W4MG38_9BACT</name>
<dbReference type="Gene3D" id="3.40.1580.10">
    <property type="entry name" value="SMI1/KNR4-like"/>
    <property type="match status" value="1"/>
</dbReference>
<dbReference type="AlphaFoldDB" id="W4MG38"/>
<comment type="caution">
    <text evidence="2">The sequence shown here is derived from an EMBL/GenBank/DDBJ whole genome shotgun (WGS) entry which is preliminary data.</text>
</comment>
<reference evidence="2 3" key="1">
    <citation type="journal article" date="2014" name="Nature">
        <title>An environmental bacterial taxon with a large and distinct metabolic repertoire.</title>
        <authorList>
            <person name="Wilson M.C."/>
            <person name="Mori T."/>
            <person name="Ruckert C."/>
            <person name="Uria A.R."/>
            <person name="Helf M.J."/>
            <person name="Takada K."/>
            <person name="Gernert C."/>
            <person name="Steffens U.A."/>
            <person name="Heycke N."/>
            <person name="Schmitt S."/>
            <person name="Rinke C."/>
            <person name="Helfrich E.J."/>
            <person name="Brachmann A.O."/>
            <person name="Gurgui C."/>
            <person name="Wakimoto T."/>
            <person name="Kracht M."/>
            <person name="Crusemann M."/>
            <person name="Hentschel U."/>
            <person name="Abe I."/>
            <person name="Matsunaga S."/>
            <person name="Kalinowski J."/>
            <person name="Takeyama H."/>
            <person name="Piel J."/>
        </authorList>
    </citation>
    <scope>NUCLEOTIDE SEQUENCE [LARGE SCALE GENOMIC DNA]</scope>
    <source>
        <strain evidence="3">TSY2</strain>
    </source>
</reference>
<proteinExistence type="predicted"/>
<dbReference type="SMART" id="SM00860">
    <property type="entry name" value="SMI1_KNR4"/>
    <property type="match status" value="1"/>
</dbReference>
<sequence>MSHPEKQLKDHWEHQSIKITLGVKEEQIKNFESKYGMFLPTDVRNYFLCMNGMGTYWPNDRDREGFSFWPLERVKAVGDELENLQTELLAPQEARTCFLFADYLDWSWAYAMRLSESYRDPSPVILVGMETLIQVADSFTEFVGLYVMDSPKLYGDLTAYGC</sequence>
<evidence type="ECO:0000259" key="1">
    <source>
        <dbReference type="SMART" id="SM00860"/>
    </source>
</evidence>
<evidence type="ECO:0000313" key="3">
    <source>
        <dbReference type="Proteomes" id="UP000019140"/>
    </source>
</evidence>
<protein>
    <recommendedName>
        <fullName evidence="1">Knr4/Smi1-like domain-containing protein</fullName>
    </recommendedName>
</protein>
<dbReference type="SUPFAM" id="SSF160631">
    <property type="entry name" value="SMI1/KNR4-like"/>
    <property type="match status" value="1"/>
</dbReference>
<evidence type="ECO:0000313" key="2">
    <source>
        <dbReference type="EMBL" id="ETX08871.1"/>
    </source>
</evidence>
<dbReference type="Proteomes" id="UP000019140">
    <property type="component" value="Unassembled WGS sequence"/>
</dbReference>
<accession>W4MG38</accession>
<gene>
    <name evidence="2" type="ORF">ETSY2_02835</name>
</gene>
<dbReference type="HOGENOM" id="CLU_1773380_0_0_7"/>
<dbReference type="InterPro" id="IPR037883">
    <property type="entry name" value="Knr4/Smi1-like_sf"/>
</dbReference>
<dbReference type="InterPro" id="IPR018958">
    <property type="entry name" value="Knr4/Smi1-like_dom"/>
</dbReference>
<feature type="domain" description="Knr4/Smi1-like" evidence="1">
    <location>
        <begin position="22"/>
        <end position="145"/>
    </location>
</feature>
<organism evidence="2 3">
    <name type="scientific">Candidatus Entotheonella gemina</name>
    <dbReference type="NCBI Taxonomy" id="1429439"/>
    <lineage>
        <taxon>Bacteria</taxon>
        <taxon>Pseudomonadati</taxon>
        <taxon>Nitrospinota/Tectimicrobiota group</taxon>
        <taxon>Candidatus Tectimicrobiota</taxon>
        <taxon>Candidatus Entotheonellia</taxon>
        <taxon>Candidatus Entotheonellales</taxon>
        <taxon>Candidatus Entotheonellaceae</taxon>
        <taxon>Candidatus Entotheonella</taxon>
    </lineage>
</organism>
<dbReference type="EMBL" id="AZHX01000118">
    <property type="protein sequence ID" value="ETX08871.1"/>
    <property type="molecule type" value="Genomic_DNA"/>
</dbReference>
<dbReference type="Pfam" id="PF09346">
    <property type="entry name" value="SMI1_KNR4"/>
    <property type="match status" value="1"/>
</dbReference>
<keyword evidence="3" id="KW-1185">Reference proteome</keyword>